<dbReference type="CDD" id="cd02440">
    <property type="entry name" value="AdoMet_MTases"/>
    <property type="match status" value="1"/>
</dbReference>
<dbReference type="PANTHER" id="PTHR44942">
    <property type="entry name" value="METHYLTRANSF_11 DOMAIN-CONTAINING PROTEIN"/>
    <property type="match status" value="1"/>
</dbReference>
<dbReference type="OrthoDB" id="9797252at2"/>
<evidence type="ECO:0000256" key="2">
    <source>
        <dbReference type="ARBA" id="ARBA00022603"/>
    </source>
</evidence>
<dbReference type="InterPro" id="IPR029063">
    <property type="entry name" value="SAM-dependent_MTases_sf"/>
</dbReference>
<dbReference type="GO" id="GO:0032259">
    <property type="term" value="P:methylation"/>
    <property type="evidence" value="ECO:0007669"/>
    <property type="project" value="UniProtKB-KW"/>
</dbReference>
<evidence type="ECO:0000313" key="6">
    <source>
        <dbReference type="EMBL" id="RKR75095.1"/>
    </source>
</evidence>
<evidence type="ECO:0000256" key="1">
    <source>
        <dbReference type="ARBA" id="ARBA00008361"/>
    </source>
</evidence>
<comment type="similarity">
    <text evidence="1">Belongs to the methyltransferase superfamily.</text>
</comment>
<protein>
    <submittedName>
        <fullName evidence="6">Methyltransferase family protein</fullName>
    </submittedName>
</protein>
<dbReference type="Proteomes" id="UP000280008">
    <property type="component" value="Unassembled WGS sequence"/>
</dbReference>
<dbReference type="AlphaFoldDB" id="A0A495IIZ0"/>
<evidence type="ECO:0000256" key="4">
    <source>
        <dbReference type="SAM" id="MobiDB-lite"/>
    </source>
</evidence>
<evidence type="ECO:0000259" key="5">
    <source>
        <dbReference type="Pfam" id="PF08241"/>
    </source>
</evidence>
<gene>
    <name evidence="6" type="ORF">C8E83_2232</name>
</gene>
<organism evidence="6 7">
    <name type="scientific">Frondihabitans australicus</name>
    <dbReference type="NCBI Taxonomy" id="386892"/>
    <lineage>
        <taxon>Bacteria</taxon>
        <taxon>Bacillati</taxon>
        <taxon>Actinomycetota</taxon>
        <taxon>Actinomycetes</taxon>
        <taxon>Micrococcales</taxon>
        <taxon>Microbacteriaceae</taxon>
        <taxon>Frondihabitans</taxon>
    </lineage>
</organism>
<feature type="region of interest" description="Disordered" evidence="4">
    <location>
        <begin position="1"/>
        <end position="21"/>
    </location>
</feature>
<comment type="caution">
    <text evidence="6">The sequence shown here is derived from an EMBL/GenBank/DDBJ whole genome shotgun (WGS) entry which is preliminary data.</text>
</comment>
<name>A0A495IIZ0_9MICO</name>
<keyword evidence="3 6" id="KW-0808">Transferase</keyword>
<feature type="domain" description="Methyltransferase type 11" evidence="5">
    <location>
        <begin position="52"/>
        <end position="140"/>
    </location>
</feature>
<keyword evidence="2 6" id="KW-0489">Methyltransferase</keyword>
<dbReference type="InterPro" id="IPR013216">
    <property type="entry name" value="Methyltransf_11"/>
</dbReference>
<sequence length="257" mass="27453">MTDHADAFEPDLPNPGQATSFGPAAALYEKGRPSYPAEVVDWLVPEGATHVVDLGAGTGKFTRLLVAKGLHVAAVEPSAGMRDELIRAVPGAQVLPGSAERLPIDGESVDAVLAAQSWHWVDPARAVPEVARVLRPGGTLGMVWNMRARDDGWLDELDVLLEKANGASVVESGDPTVGAPFGPVEKAEFAWVNRVPHDDVIAMVASRSYVITRPDDQRAAILGEVRELLETHPATRGRALVDIPYVAKASRTRLLPS</sequence>
<dbReference type="RefSeq" id="WP_121369930.1">
    <property type="nucleotide sequence ID" value="NZ_RBKS01000001.1"/>
</dbReference>
<dbReference type="GO" id="GO:0008757">
    <property type="term" value="F:S-adenosylmethionine-dependent methyltransferase activity"/>
    <property type="evidence" value="ECO:0007669"/>
    <property type="project" value="InterPro"/>
</dbReference>
<keyword evidence="7" id="KW-1185">Reference proteome</keyword>
<accession>A0A495IIZ0</accession>
<dbReference type="Gene3D" id="3.40.50.150">
    <property type="entry name" value="Vaccinia Virus protein VP39"/>
    <property type="match status" value="1"/>
</dbReference>
<evidence type="ECO:0000313" key="7">
    <source>
        <dbReference type="Proteomes" id="UP000280008"/>
    </source>
</evidence>
<dbReference type="InterPro" id="IPR051052">
    <property type="entry name" value="Diverse_substrate_MTase"/>
</dbReference>
<dbReference type="EMBL" id="RBKS01000001">
    <property type="protein sequence ID" value="RKR75095.1"/>
    <property type="molecule type" value="Genomic_DNA"/>
</dbReference>
<dbReference type="Pfam" id="PF08241">
    <property type="entry name" value="Methyltransf_11"/>
    <property type="match status" value="1"/>
</dbReference>
<dbReference type="SUPFAM" id="SSF53335">
    <property type="entry name" value="S-adenosyl-L-methionine-dependent methyltransferases"/>
    <property type="match status" value="1"/>
</dbReference>
<evidence type="ECO:0000256" key="3">
    <source>
        <dbReference type="ARBA" id="ARBA00022679"/>
    </source>
</evidence>
<dbReference type="PANTHER" id="PTHR44942:SF4">
    <property type="entry name" value="METHYLTRANSFERASE TYPE 11 DOMAIN-CONTAINING PROTEIN"/>
    <property type="match status" value="1"/>
</dbReference>
<reference evidence="6 7" key="1">
    <citation type="submission" date="2018-10" db="EMBL/GenBank/DDBJ databases">
        <title>Sequencing the genomes of 1000 actinobacteria strains.</title>
        <authorList>
            <person name="Klenk H.-P."/>
        </authorList>
    </citation>
    <scope>NUCLEOTIDE SEQUENCE [LARGE SCALE GENOMIC DNA]</scope>
    <source>
        <strain evidence="6 7">DSM 17894</strain>
    </source>
</reference>
<proteinExistence type="inferred from homology"/>